<comment type="cofactor">
    <cofactor evidence="1">
        <name>a divalent metal cation</name>
        <dbReference type="ChEBI" id="CHEBI:60240"/>
    </cofactor>
</comment>
<protein>
    <submittedName>
        <fullName evidence="6">Uncharacterized protein LOC127751201</fullName>
    </submittedName>
</protein>
<dbReference type="InterPro" id="IPR027805">
    <property type="entry name" value="Transposase_HTH_dom"/>
</dbReference>
<accession>A0A9C6X6V6</accession>
<evidence type="ECO:0000259" key="4">
    <source>
        <dbReference type="Pfam" id="PF13613"/>
    </source>
</evidence>
<feature type="domain" description="Transposase Helix-turn-helix" evidence="4">
    <location>
        <begin position="6"/>
        <end position="54"/>
    </location>
</feature>
<name>A0A9C6X6V6_FRAOC</name>
<feature type="domain" description="DDE Tnp4" evidence="3">
    <location>
        <begin position="89"/>
        <end position="207"/>
    </location>
</feature>
<evidence type="ECO:0000313" key="6">
    <source>
        <dbReference type="RefSeq" id="XP_052130295.1"/>
    </source>
</evidence>
<dbReference type="Pfam" id="PF13359">
    <property type="entry name" value="DDE_Tnp_4"/>
    <property type="match status" value="1"/>
</dbReference>
<sequence>MGSASKKLSIEDRLLMTLLRLRRGWDLDDLGLLFGVHESSASKIVYTWLQFMWFELKKLEPAMFVSRHVQKEVGLPPAFKPFHNFRVILDTTEVRIEAPEDFREQGNTYNDYKGGNVIMYLIGSTCWGSVSYVSPGFEGSISDVELYRRSGIRDFLEEGDLLLVDRGFRIQEECDEDKVICVHPPFLKNRDKYTPEEEQLKREIAKVTLYNASLTLYNASL</sequence>
<dbReference type="KEGG" id="foc:127751201"/>
<keyword evidence="2" id="KW-0479">Metal-binding</keyword>
<evidence type="ECO:0000256" key="2">
    <source>
        <dbReference type="ARBA" id="ARBA00022723"/>
    </source>
</evidence>
<evidence type="ECO:0000256" key="1">
    <source>
        <dbReference type="ARBA" id="ARBA00001968"/>
    </source>
</evidence>
<dbReference type="PANTHER" id="PTHR23080:SF141">
    <property type="entry name" value="TRANSPOSASE HELIX-TURN-HELIX DOMAIN-CONTAINING PROTEIN"/>
    <property type="match status" value="1"/>
</dbReference>
<dbReference type="GO" id="GO:0046872">
    <property type="term" value="F:metal ion binding"/>
    <property type="evidence" value="ECO:0007669"/>
    <property type="project" value="UniProtKB-KW"/>
</dbReference>
<reference evidence="6" key="1">
    <citation type="submission" date="2025-08" db="UniProtKB">
        <authorList>
            <consortium name="RefSeq"/>
        </authorList>
    </citation>
    <scope>IDENTIFICATION</scope>
    <source>
        <tissue evidence="6">Whole organism</tissue>
    </source>
</reference>
<dbReference type="OrthoDB" id="7782839at2759"/>
<keyword evidence="5" id="KW-1185">Reference proteome</keyword>
<dbReference type="Pfam" id="PF13613">
    <property type="entry name" value="HTH_Tnp_4"/>
    <property type="match status" value="1"/>
</dbReference>
<dbReference type="Proteomes" id="UP000504606">
    <property type="component" value="Unplaced"/>
</dbReference>
<evidence type="ECO:0000259" key="3">
    <source>
        <dbReference type="Pfam" id="PF13359"/>
    </source>
</evidence>
<dbReference type="GeneID" id="127751201"/>
<dbReference type="RefSeq" id="XP_052130295.1">
    <property type="nucleotide sequence ID" value="XM_052274335.1"/>
</dbReference>
<gene>
    <name evidence="6" type="primary">LOC127751201</name>
</gene>
<proteinExistence type="predicted"/>
<evidence type="ECO:0000313" key="5">
    <source>
        <dbReference type="Proteomes" id="UP000504606"/>
    </source>
</evidence>
<dbReference type="InterPro" id="IPR027806">
    <property type="entry name" value="HARBI1_dom"/>
</dbReference>
<dbReference type="AlphaFoldDB" id="A0A9C6X6V6"/>
<dbReference type="PANTHER" id="PTHR23080">
    <property type="entry name" value="THAP DOMAIN PROTEIN"/>
    <property type="match status" value="1"/>
</dbReference>
<organism evidence="5 6">
    <name type="scientific">Frankliniella occidentalis</name>
    <name type="common">Western flower thrips</name>
    <name type="synonym">Euthrips occidentalis</name>
    <dbReference type="NCBI Taxonomy" id="133901"/>
    <lineage>
        <taxon>Eukaryota</taxon>
        <taxon>Metazoa</taxon>
        <taxon>Ecdysozoa</taxon>
        <taxon>Arthropoda</taxon>
        <taxon>Hexapoda</taxon>
        <taxon>Insecta</taxon>
        <taxon>Pterygota</taxon>
        <taxon>Neoptera</taxon>
        <taxon>Paraneoptera</taxon>
        <taxon>Thysanoptera</taxon>
        <taxon>Terebrantia</taxon>
        <taxon>Thripoidea</taxon>
        <taxon>Thripidae</taxon>
        <taxon>Frankliniella</taxon>
    </lineage>
</organism>